<dbReference type="SUPFAM" id="SSF102198">
    <property type="entry name" value="Putative cyclase"/>
    <property type="match status" value="1"/>
</dbReference>
<gene>
    <name evidence="1" type="ORF">HGH92_18390</name>
</gene>
<dbReference type="Pfam" id="PF04199">
    <property type="entry name" value="Cyclase"/>
    <property type="match status" value="1"/>
</dbReference>
<dbReference type="Proteomes" id="UP000570474">
    <property type="component" value="Unassembled WGS sequence"/>
</dbReference>
<dbReference type="PANTHER" id="PTHR31118:SF32">
    <property type="entry name" value="KYNURENINE FORMAMIDASE"/>
    <property type="match status" value="1"/>
</dbReference>
<dbReference type="EMBL" id="JABAIA010000002">
    <property type="protein sequence ID" value="NLR66282.1"/>
    <property type="molecule type" value="Genomic_DNA"/>
</dbReference>
<dbReference type="AlphaFoldDB" id="A0A847RTK0"/>
<dbReference type="InterPro" id="IPR007325">
    <property type="entry name" value="KFase/CYL"/>
</dbReference>
<comment type="caution">
    <text evidence="1">The sequence shown here is derived from an EMBL/GenBank/DDBJ whole genome shotgun (WGS) entry which is preliminary data.</text>
</comment>
<evidence type="ECO:0000313" key="1">
    <source>
        <dbReference type="EMBL" id="NLR66282.1"/>
    </source>
</evidence>
<dbReference type="InterPro" id="IPR037175">
    <property type="entry name" value="KFase_sf"/>
</dbReference>
<dbReference type="PANTHER" id="PTHR31118">
    <property type="entry name" value="CYCLASE-LIKE PROTEIN 2"/>
    <property type="match status" value="1"/>
</dbReference>
<keyword evidence="2" id="KW-1185">Reference proteome</keyword>
<dbReference type="GO" id="GO:0004061">
    <property type="term" value="F:arylformamidase activity"/>
    <property type="evidence" value="ECO:0007669"/>
    <property type="project" value="InterPro"/>
</dbReference>
<evidence type="ECO:0000313" key="2">
    <source>
        <dbReference type="Proteomes" id="UP000570474"/>
    </source>
</evidence>
<accession>A0A847RTK0</accession>
<dbReference type="Gene3D" id="3.50.30.50">
    <property type="entry name" value="Putative cyclase"/>
    <property type="match status" value="1"/>
</dbReference>
<dbReference type="GO" id="GO:0019441">
    <property type="term" value="P:L-tryptophan catabolic process to kynurenine"/>
    <property type="evidence" value="ECO:0007669"/>
    <property type="project" value="InterPro"/>
</dbReference>
<protein>
    <submittedName>
        <fullName evidence="1">Cyclase family protein</fullName>
    </submittedName>
</protein>
<organism evidence="1 2">
    <name type="scientific">Chitinophaga varians</name>
    <dbReference type="NCBI Taxonomy" id="2202339"/>
    <lineage>
        <taxon>Bacteria</taxon>
        <taxon>Pseudomonadati</taxon>
        <taxon>Bacteroidota</taxon>
        <taxon>Chitinophagia</taxon>
        <taxon>Chitinophagales</taxon>
        <taxon>Chitinophagaceae</taxon>
        <taxon>Chitinophaga</taxon>
    </lineage>
</organism>
<reference evidence="1 2" key="1">
    <citation type="submission" date="2020-04" db="EMBL/GenBank/DDBJ databases">
        <authorList>
            <person name="Yin C."/>
        </authorList>
    </citation>
    <scope>NUCLEOTIDE SEQUENCE [LARGE SCALE GENOMIC DNA]</scope>
    <source>
        <strain evidence="1 2">Ae27</strain>
    </source>
</reference>
<proteinExistence type="predicted"/>
<sequence length="303" mass="34073">MNKRVKFDFDIRFTNGGGITGEDFRLDIAGDDISDKELADYIVADMRLLMVGETRILNKEILTEPHKRKPVNTGNQTYLVDLSHTIENGLVTYKGLPAPVICDFLSREDSAALYDGDTTFQIGKIEMVTNTGTYIDCPFHRYADGKDMSEMPLERFVDLDAIVIRAPYEQGLAVTADRLRNQEIRNRAVLVHTGWAHHWNTPAYYENHPYLTADAAEYLRDCDVKLVGIDSHNIDNTQGRSRPVHTTLLDAEILIVEHLCHLELLPDDGFTFSAVPPKFKGVGTFPVRALAKLKNPIESAGMH</sequence>
<name>A0A847RTK0_9BACT</name>
<dbReference type="RefSeq" id="WP_168872215.1">
    <property type="nucleotide sequence ID" value="NZ_JABAIA010000002.1"/>
</dbReference>